<dbReference type="Proteomes" id="UP000199259">
    <property type="component" value="Unassembled WGS sequence"/>
</dbReference>
<dbReference type="EMBL" id="FNCA01000004">
    <property type="protein sequence ID" value="SDF83478.1"/>
    <property type="molecule type" value="Genomic_DNA"/>
</dbReference>
<protein>
    <submittedName>
        <fullName evidence="1">Uncharacterized protein</fullName>
    </submittedName>
</protein>
<evidence type="ECO:0000313" key="2">
    <source>
        <dbReference type="Proteomes" id="UP000199259"/>
    </source>
</evidence>
<dbReference type="AlphaFoldDB" id="A0A7Z7AWI7"/>
<accession>A0A7Z7AWI7</accession>
<proteinExistence type="predicted"/>
<evidence type="ECO:0000313" key="1">
    <source>
        <dbReference type="EMBL" id="SDF83478.1"/>
    </source>
</evidence>
<reference evidence="1 2" key="1">
    <citation type="submission" date="2016-10" db="EMBL/GenBank/DDBJ databases">
        <authorList>
            <person name="Varghese N."/>
            <person name="Submissions S."/>
        </authorList>
    </citation>
    <scope>NUCLEOTIDE SEQUENCE [LARGE SCALE GENOMIC DNA]</scope>
    <source>
        <strain evidence="1 2">PL 12/M</strain>
    </source>
</reference>
<name>A0A7Z7AWI7_9EURY</name>
<comment type="caution">
    <text evidence="1">The sequence shown here is derived from an EMBL/GenBank/DDBJ whole genome shotgun (WGS) entry which is preliminary data.</text>
</comment>
<organism evidence="1 2">
    <name type="scientific">Methanolobus vulcani</name>
    <dbReference type="NCBI Taxonomy" id="38026"/>
    <lineage>
        <taxon>Archaea</taxon>
        <taxon>Methanobacteriati</taxon>
        <taxon>Methanobacteriota</taxon>
        <taxon>Stenosarchaea group</taxon>
        <taxon>Methanomicrobia</taxon>
        <taxon>Methanosarcinales</taxon>
        <taxon>Methanosarcinaceae</taxon>
        <taxon>Methanolobus</taxon>
    </lineage>
</organism>
<gene>
    <name evidence="1" type="ORF">SAMN04488589_1468</name>
</gene>
<keyword evidence="2" id="KW-1185">Reference proteome</keyword>
<sequence length="105" mass="12484">MHKEYLAENSRARGHWCTIESKHFLDEWVMIPPGTYALYSARLCAKGQATNCEGNLVYQFYYFVFLMYITTRKNAQIIINQNPYYIATVVPPYFEYKYQETENTL</sequence>